<keyword evidence="4" id="KW-1003">Cell membrane</keyword>
<dbReference type="PROSITE" id="PS50011">
    <property type="entry name" value="PROTEIN_KINASE_DOM"/>
    <property type="match status" value="1"/>
</dbReference>
<feature type="domain" description="Protein kinase" evidence="17">
    <location>
        <begin position="484"/>
        <end position="787"/>
    </location>
</feature>
<keyword evidence="5" id="KW-0433">Leucine-rich repeat</keyword>
<dbReference type="Pfam" id="PF13855">
    <property type="entry name" value="LRR_8"/>
    <property type="match status" value="1"/>
</dbReference>
<evidence type="ECO:0000313" key="19">
    <source>
        <dbReference type="Proteomes" id="UP001162541"/>
    </source>
</evidence>
<dbReference type="GO" id="GO:0005524">
    <property type="term" value="F:ATP binding"/>
    <property type="evidence" value="ECO:0007669"/>
    <property type="project" value="InterPro"/>
</dbReference>
<evidence type="ECO:0000259" key="17">
    <source>
        <dbReference type="PROSITE" id="PS50011"/>
    </source>
</evidence>
<keyword evidence="12" id="KW-0325">Glycoprotein</keyword>
<dbReference type="Gene3D" id="3.30.200.20">
    <property type="entry name" value="Phosphorylase Kinase, domain 1"/>
    <property type="match status" value="1"/>
</dbReference>
<dbReference type="PANTHER" id="PTHR48052">
    <property type="entry name" value="UNNAMED PRODUCT"/>
    <property type="match status" value="1"/>
</dbReference>
<dbReference type="PROSITE" id="PS00108">
    <property type="entry name" value="PROTEIN_KINASE_ST"/>
    <property type="match status" value="1"/>
</dbReference>
<dbReference type="SMART" id="SM00369">
    <property type="entry name" value="LRR_TYP"/>
    <property type="match status" value="6"/>
</dbReference>
<dbReference type="InterPro" id="IPR011009">
    <property type="entry name" value="Kinase-like_dom_sf"/>
</dbReference>
<dbReference type="SUPFAM" id="SSF52058">
    <property type="entry name" value="L domain-like"/>
    <property type="match status" value="1"/>
</dbReference>
<dbReference type="Pfam" id="PF08263">
    <property type="entry name" value="LRRNT_2"/>
    <property type="match status" value="1"/>
</dbReference>
<comment type="similarity">
    <text evidence="2">Belongs to the protein kinase superfamily. Ser/Thr protein kinase family.</text>
</comment>
<dbReference type="AlphaFoldDB" id="A0AAF6C0V9"/>
<dbReference type="InterPro" id="IPR003591">
    <property type="entry name" value="Leu-rich_rpt_typical-subtyp"/>
</dbReference>
<dbReference type="FunFam" id="3.80.10.10:FF:000299">
    <property type="entry name" value="Piriformospora indica-insensitive protein 2"/>
    <property type="match status" value="2"/>
</dbReference>
<feature type="transmembrane region" description="Helical" evidence="15">
    <location>
        <begin position="433"/>
        <end position="455"/>
    </location>
</feature>
<evidence type="ECO:0000256" key="10">
    <source>
        <dbReference type="ARBA" id="ARBA00023136"/>
    </source>
</evidence>
<proteinExistence type="inferred from homology"/>
<evidence type="ECO:0000256" key="13">
    <source>
        <dbReference type="ARBA" id="ARBA00037847"/>
    </source>
</evidence>
<dbReference type="Gene3D" id="3.80.10.10">
    <property type="entry name" value="Ribonuclease Inhibitor"/>
    <property type="match status" value="3"/>
</dbReference>
<dbReference type="FunFam" id="3.80.10.10:FF:000400">
    <property type="entry name" value="Nuclear pore complex protein NUP107"/>
    <property type="match status" value="1"/>
</dbReference>
<reference evidence="19" key="1">
    <citation type="journal article" date="2020" name="Curr. Biol.">
        <title>Chromatin organization in early land plants reveals an ancestral association between H3K27me3, transposons, and constitutive heterochromatin.</title>
        <authorList>
            <person name="Montgomery S.A."/>
            <person name="Tanizawa Y."/>
            <person name="Galik B."/>
            <person name="Wang N."/>
            <person name="Ito T."/>
            <person name="Mochizuki T."/>
            <person name="Akimcheva S."/>
            <person name="Bowman J.L."/>
            <person name="Cognat V."/>
            <person name="Marechal-Drouard L."/>
            <person name="Ekker H."/>
            <person name="Hong S.F."/>
            <person name="Kohchi T."/>
            <person name="Lin S.S."/>
            <person name="Liu L.D."/>
            <person name="Nakamura Y."/>
            <person name="Valeeva L.R."/>
            <person name="Shakirov E.V."/>
            <person name="Shippen D.E."/>
            <person name="Wei W.L."/>
            <person name="Yagura M."/>
            <person name="Yamaoka S."/>
            <person name="Yamato K.T."/>
            <person name="Liu C."/>
            <person name="Berger F."/>
        </authorList>
    </citation>
    <scope>NUCLEOTIDE SEQUENCE [LARGE SCALE GENOMIC DNA]</scope>
    <source>
        <strain evidence="19">Tak-1</strain>
    </source>
</reference>
<dbReference type="PANTHER" id="PTHR48052:SF8">
    <property type="entry name" value="LRR RECEPTOR-LIKE SERINE_THREONINE-PROTEIN KINASE FLS2"/>
    <property type="match status" value="1"/>
</dbReference>
<evidence type="ECO:0000256" key="3">
    <source>
        <dbReference type="ARBA" id="ARBA00009592"/>
    </source>
</evidence>
<dbReference type="Proteomes" id="UP001162541">
    <property type="component" value="Chromosome 7"/>
</dbReference>
<sequence length="837" mass="91485">MSTCKAISWRTSVMLCTVLVLATIQPKVSADLASETAVLLNIKHNLWNNPPQFSNWRNVTPTCEWIGVVCDDQNTTITSLDTLSIVIDAPIPETIANLTNLTFIYFSGSNLLGEIPPSIGSLKKLRSLDLSSNGLNGSIPAELGDLTSLTNLQLGQNNLSGTLPDLSRLQSLQFINLGPNNYLSGPVPSWIGDLSQLEDIDIKITNFSGSLPSEIGKLKNLRSLNAGASSLSGFLPPELGNLTSLQSIQLNDNKLTGSIPDSFKNLRNLTSLVLANNRLNGSLGSWFGNLQSLEQLDLDTNSIEGPIPPELGSLLNFTLIVLSKNDLSGEIPDSLGNLTKLLTLSLDDNFLTGDIPANIFSLPELVILKLDNNCLNGTTPPTLNNSGTIESTYTGNCFSDSNTSQSCKCAATSLAPVPLQVNGGGTSNNNTTIYVSVGVVVGTLLVLGILFFILLRCRKRPEEKTPHKGAVKRFKLSEIKEATKEFTTIIGSGGQATVYRAEFPSDESKSGSLVVAVKRFGFGHKRKNRAEKTFDQEVGLLARLNHRCLVNVKGYCVESGEYILLVEYMDRGSLYDHLHGEVNKQSVVISKEPPLTWEERVNIAVSVAVGIDYLHYGCSPPVYHRDIKTANILLSFEQQVIAKVADFGLSKLTSIEFSESDEDFNTGAPKAEATQVQGSHGYIDPEFRKTCVYTEKSDIYSYGVVLLELITAKKASDQKNKIFLTDWATPYLDEPRDLLPFVDPSLNDKFDEEELIAMAELARRCIDLSPTNRPTVKDILETLRTVFKKQTTMISTGQTNIASTMSISTMRSNSSLDFPDHTHSINSYGRSEILPRE</sequence>
<keyword evidence="8" id="KW-0677">Repeat</keyword>
<keyword evidence="6 15" id="KW-0812">Transmembrane</keyword>
<evidence type="ECO:0000256" key="2">
    <source>
        <dbReference type="ARBA" id="ARBA00008684"/>
    </source>
</evidence>
<evidence type="ECO:0000256" key="16">
    <source>
        <dbReference type="SAM" id="SignalP"/>
    </source>
</evidence>
<feature type="region of interest" description="Disordered" evidence="14">
    <location>
        <begin position="813"/>
        <end position="837"/>
    </location>
</feature>
<dbReference type="GO" id="GO:0004672">
    <property type="term" value="F:protein kinase activity"/>
    <property type="evidence" value="ECO:0007669"/>
    <property type="project" value="InterPro"/>
</dbReference>
<evidence type="ECO:0000256" key="4">
    <source>
        <dbReference type="ARBA" id="ARBA00022475"/>
    </source>
</evidence>
<dbReference type="EMBL" id="AP019872">
    <property type="protein sequence ID" value="BBN17893.1"/>
    <property type="molecule type" value="Genomic_DNA"/>
</dbReference>
<evidence type="ECO:0000256" key="1">
    <source>
        <dbReference type="ARBA" id="ARBA00004236"/>
    </source>
</evidence>
<feature type="signal peptide" evidence="16">
    <location>
        <begin position="1"/>
        <end position="30"/>
    </location>
</feature>
<comment type="similarity">
    <text evidence="3">Belongs to the RLP family.</text>
</comment>
<dbReference type="GO" id="GO:0005886">
    <property type="term" value="C:plasma membrane"/>
    <property type="evidence" value="ECO:0007669"/>
    <property type="project" value="UniProtKB-SubCell"/>
</dbReference>
<evidence type="ECO:0000256" key="5">
    <source>
        <dbReference type="ARBA" id="ARBA00022614"/>
    </source>
</evidence>
<evidence type="ECO:0000256" key="14">
    <source>
        <dbReference type="SAM" id="MobiDB-lite"/>
    </source>
</evidence>
<protein>
    <recommendedName>
        <fullName evidence="17">Protein kinase domain-containing protein</fullName>
    </recommendedName>
</protein>
<feature type="chain" id="PRO_5042068055" description="Protein kinase domain-containing protein" evidence="16">
    <location>
        <begin position="31"/>
        <end position="837"/>
    </location>
</feature>
<dbReference type="Pfam" id="PF00560">
    <property type="entry name" value="LRR_1"/>
    <property type="match status" value="3"/>
</dbReference>
<evidence type="ECO:0000256" key="7">
    <source>
        <dbReference type="ARBA" id="ARBA00022729"/>
    </source>
</evidence>
<evidence type="ECO:0000256" key="11">
    <source>
        <dbReference type="ARBA" id="ARBA00023170"/>
    </source>
</evidence>
<dbReference type="InterPro" id="IPR000719">
    <property type="entry name" value="Prot_kinase_dom"/>
</dbReference>
<keyword evidence="11" id="KW-0675">Receptor</keyword>
<dbReference type="InterPro" id="IPR001611">
    <property type="entry name" value="Leu-rich_rpt"/>
</dbReference>
<evidence type="ECO:0000313" key="18">
    <source>
        <dbReference type="EMBL" id="BBN17893.1"/>
    </source>
</evidence>
<dbReference type="Pfam" id="PF00069">
    <property type="entry name" value="Pkinase"/>
    <property type="match status" value="1"/>
</dbReference>
<keyword evidence="10 15" id="KW-0472">Membrane</keyword>
<evidence type="ECO:0000256" key="6">
    <source>
        <dbReference type="ARBA" id="ARBA00022692"/>
    </source>
</evidence>
<dbReference type="Gene3D" id="1.10.510.10">
    <property type="entry name" value="Transferase(Phosphotransferase) domain 1"/>
    <property type="match status" value="1"/>
</dbReference>
<dbReference type="InterPro" id="IPR008271">
    <property type="entry name" value="Ser/Thr_kinase_AS"/>
</dbReference>
<dbReference type="SUPFAM" id="SSF56112">
    <property type="entry name" value="Protein kinase-like (PK-like)"/>
    <property type="match status" value="1"/>
</dbReference>
<name>A0AAF6C0V9_MARPO</name>
<evidence type="ECO:0000256" key="15">
    <source>
        <dbReference type="SAM" id="Phobius"/>
    </source>
</evidence>
<evidence type="ECO:0000256" key="8">
    <source>
        <dbReference type="ARBA" id="ARBA00022737"/>
    </source>
</evidence>
<evidence type="ECO:0000256" key="12">
    <source>
        <dbReference type="ARBA" id="ARBA00023180"/>
    </source>
</evidence>
<keyword evidence="9 15" id="KW-1133">Transmembrane helix</keyword>
<comment type="subcellular location">
    <subcellularLocation>
        <location evidence="1">Cell membrane</location>
    </subcellularLocation>
    <subcellularLocation>
        <location evidence="13">Endomembrane system</location>
        <topology evidence="13">Single-pass membrane protein</topology>
    </subcellularLocation>
</comment>
<dbReference type="SMART" id="SM00220">
    <property type="entry name" value="S_TKc"/>
    <property type="match status" value="1"/>
</dbReference>
<gene>
    <name evidence="18" type="ORF">Mp_7g17790</name>
</gene>
<dbReference type="InterPro" id="IPR013210">
    <property type="entry name" value="LRR_N_plant-typ"/>
</dbReference>
<evidence type="ECO:0000256" key="9">
    <source>
        <dbReference type="ARBA" id="ARBA00022989"/>
    </source>
</evidence>
<dbReference type="PROSITE" id="PS51450">
    <property type="entry name" value="LRR"/>
    <property type="match status" value="1"/>
</dbReference>
<dbReference type="InterPro" id="IPR032675">
    <property type="entry name" value="LRR_dom_sf"/>
</dbReference>
<accession>A0AAF6C0V9</accession>
<organism evidence="18 19">
    <name type="scientific">Marchantia polymorpha subsp. ruderalis</name>
    <dbReference type="NCBI Taxonomy" id="1480154"/>
    <lineage>
        <taxon>Eukaryota</taxon>
        <taxon>Viridiplantae</taxon>
        <taxon>Streptophyta</taxon>
        <taxon>Embryophyta</taxon>
        <taxon>Marchantiophyta</taxon>
        <taxon>Marchantiopsida</taxon>
        <taxon>Marchantiidae</taxon>
        <taxon>Marchantiales</taxon>
        <taxon>Marchantiaceae</taxon>
        <taxon>Marchantia</taxon>
    </lineage>
</organism>
<dbReference type="GO" id="GO:0012505">
    <property type="term" value="C:endomembrane system"/>
    <property type="evidence" value="ECO:0007669"/>
    <property type="project" value="UniProtKB-SubCell"/>
</dbReference>
<keyword evidence="7 16" id="KW-0732">Signal</keyword>